<proteinExistence type="predicted"/>
<dbReference type="InterPro" id="IPR044820">
    <property type="entry name" value="AGD14-like"/>
</dbReference>
<reference evidence="1" key="1">
    <citation type="submission" date="2014-09" db="EMBL/GenBank/DDBJ databases">
        <authorList>
            <person name="Magalhaes I.L.F."/>
            <person name="Oliveira U."/>
            <person name="Santos F.R."/>
            <person name="Vidigal T.H.D.A."/>
            <person name="Brescovit A.D."/>
            <person name="Santos A.J."/>
        </authorList>
    </citation>
    <scope>NUCLEOTIDE SEQUENCE</scope>
    <source>
        <tissue evidence="1">Shoot tissue taken approximately 20 cm above the soil surface</tissue>
    </source>
</reference>
<accession>A0A0A9AMV5</accession>
<dbReference type="PANTHER" id="PTHR46085:SF19">
    <property type="entry name" value="ARF-GAP DOMAIN-CONTAINING PROTEIN"/>
    <property type="match status" value="1"/>
</dbReference>
<sequence>MQDAKLYASENLIDFDSDLGPPQGVVQTEIQKNLLPQTEVGWATFDDATPKKTTTMPSTSSINSLEGTMLQIPNLASIPQSRYPIVQTAKSLSFSLSNHGSQEHQHYFSPVNNIQSSNPPLNRATSAPADSQLWGAASHAPMLQGSSILPSNQGSNIIIGNRDPVTVSASQQPTAAITSNGRKVLPEDIFTMSYRQVSSAWNWQPNPHVNMEYGQYGTQYPVRIANTTQHAHPYLINPVNLARGPTSAHASSRFPSLSSMQEALPNMGNTALLPRAPGMGSVGSVLSPLQVPFPSTADNQYMIQQHAIKVQNNTFTNGYEGVRGFATTATAYGLYPMDQHLAAQNLQAQNSLPRVGGNPFA</sequence>
<organism evidence="1">
    <name type="scientific">Arundo donax</name>
    <name type="common">Giant reed</name>
    <name type="synonym">Donax arundinaceus</name>
    <dbReference type="NCBI Taxonomy" id="35708"/>
    <lineage>
        <taxon>Eukaryota</taxon>
        <taxon>Viridiplantae</taxon>
        <taxon>Streptophyta</taxon>
        <taxon>Embryophyta</taxon>
        <taxon>Tracheophyta</taxon>
        <taxon>Spermatophyta</taxon>
        <taxon>Magnoliopsida</taxon>
        <taxon>Liliopsida</taxon>
        <taxon>Poales</taxon>
        <taxon>Poaceae</taxon>
        <taxon>PACMAD clade</taxon>
        <taxon>Arundinoideae</taxon>
        <taxon>Arundineae</taxon>
        <taxon>Arundo</taxon>
    </lineage>
</organism>
<dbReference type="AlphaFoldDB" id="A0A0A9AMV5"/>
<protein>
    <submittedName>
        <fullName evidence="1">Uncharacterized protein</fullName>
    </submittedName>
</protein>
<dbReference type="EMBL" id="GBRH01245419">
    <property type="protein sequence ID" value="JAD52476.1"/>
    <property type="molecule type" value="Transcribed_RNA"/>
</dbReference>
<reference evidence="1" key="2">
    <citation type="journal article" date="2015" name="Data Brief">
        <title>Shoot transcriptome of the giant reed, Arundo donax.</title>
        <authorList>
            <person name="Barrero R.A."/>
            <person name="Guerrero F.D."/>
            <person name="Moolhuijzen P."/>
            <person name="Goolsby J.A."/>
            <person name="Tidwell J."/>
            <person name="Bellgard S.E."/>
            <person name="Bellgard M.I."/>
        </authorList>
    </citation>
    <scope>NUCLEOTIDE SEQUENCE</scope>
    <source>
        <tissue evidence="1">Shoot tissue taken approximately 20 cm above the soil surface</tissue>
    </source>
</reference>
<evidence type="ECO:0000313" key="1">
    <source>
        <dbReference type="EMBL" id="JAD52476.1"/>
    </source>
</evidence>
<dbReference type="GO" id="GO:0005096">
    <property type="term" value="F:GTPase activator activity"/>
    <property type="evidence" value="ECO:0007669"/>
    <property type="project" value="InterPro"/>
</dbReference>
<dbReference type="PANTHER" id="PTHR46085">
    <property type="entry name" value="ARFGAP/RECO-RELATED"/>
    <property type="match status" value="1"/>
</dbReference>
<name>A0A0A9AMV5_ARUDO</name>